<evidence type="ECO:0000256" key="1">
    <source>
        <dbReference type="ARBA" id="ARBA00001913"/>
    </source>
</evidence>
<organism evidence="7 8">
    <name type="scientific">Chitinophaga parva</name>
    <dbReference type="NCBI Taxonomy" id="2169414"/>
    <lineage>
        <taxon>Bacteria</taxon>
        <taxon>Pseudomonadati</taxon>
        <taxon>Bacteroidota</taxon>
        <taxon>Chitinophagia</taxon>
        <taxon>Chitinophagales</taxon>
        <taxon>Chitinophagaceae</taxon>
        <taxon>Chitinophaga</taxon>
    </lineage>
</organism>
<dbReference type="InterPro" id="IPR041371">
    <property type="entry name" value="GH92_N"/>
</dbReference>
<feature type="signal peptide" evidence="4">
    <location>
        <begin position="1"/>
        <end position="19"/>
    </location>
</feature>
<proteinExistence type="predicted"/>
<evidence type="ECO:0000256" key="3">
    <source>
        <dbReference type="ARBA" id="ARBA00022837"/>
    </source>
</evidence>
<dbReference type="FunFam" id="1.20.1050.60:FF:000001">
    <property type="entry name" value="Putative alpha-1,2-mannosidase"/>
    <property type="match status" value="1"/>
</dbReference>
<dbReference type="GO" id="GO:0006516">
    <property type="term" value="P:glycoprotein catabolic process"/>
    <property type="evidence" value="ECO:0007669"/>
    <property type="project" value="TreeGrafter"/>
</dbReference>
<dbReference type="NCBIfam" id="TIGR01180">
    <property type="entry name" value="aman2_put"/>
    <property type="match status" value="1"/>
</dbReference>
<dbReference type="GO" id="GO:0030246">
    <property type="term" value="F:carbohydrate binding"/>
    <property type="evidence" value="ECO:0007669"/>
    <property type="project" value="InterPro"/>
</dbReference>
<evidence type="ECO:0000313" key="7">
    <source>
        <dbReference type="EMBL" id="PUZ22999.1"/>
    </source>
</evidence>
<dbReference type="EMBL" id="QCYK01000003">
    <property type="protein sequence ID" value="PUZ22999.1"/>
    <property type="molecule type" value="Genomic_DNA"/>
</dbReference>
<dbReference type="OrthoDB" id="9804511at2"/>
<sequence>MARYFALLLAIPFMMGCGATDSSEHGHVEVLGFVNPFIGTGGHGHTFPGAAYPSGMVQVSPDTGLDGWDWCAGYHYSDSSIIGFSHTHLSGTGRSDLLDVMIMPTVGKIKLDEGTKTRPAEGYRSRFSHDEEVASPGYYKVKLQDYDIMAELTASPRCGFHRYTFPASRESHIVLDLSHHYATDSVLLTSLKVADSCTITGERHTRGWGEPGEKYWVDQHVFYAIKVSKPFSASVSVDDHAVGEQQASGRNVKAVLNFATAKSEMVLVKVGISPVSVENALENLSTEIPAWDFNETLTQAQLKWEHELKKINITAPDKTKTIFYTALYHSLITPYLFNDVNKQYPGFDGHIHKAEGFSNYTALSLWDTFRAMNPLLTILEPGKVNDIIQSMLAQYDQTGLLPVWPLWSSETNCMIGYHSVPVIVDAYFKGIRNYDVNKAYEAMKHSAMQDGSGVKELKQFGYIPFDRYNKSVSTALEYCYDDWCIARMAKDLGRNDDYDYFMKRAMSYKTYFDRDYKLMNGFSSTGKFRRPFDPLFASYGQSDWVEGNAWQYSFFVPHDIPGLINLHGGNQNFEQALDTLFGMVAKPQGNDMPVDISGLIGQYAHGNEPSHHIAYLYNYIGKPWKTQEKLHQIMSTLYTDQPDGLSGNDDCGQMSAWYVFSAMGIYPVNPASGVYVFGEPMVTEAAIKIKDKVFTMKATGLSDKNIYIQSVKLNGNDYHKLYITHQEVLDGASLEFTMGPKPGNFDGAALPPSMQKE</sequence>
<dbReference type="AlphaFoldDB" id="A0A2T7BD25"/>
<keyword evidence="3" id="KW-0106">Calcium</keyword>
<dbReference type="InterPro" id="IPR050883">
    <property type="entry name" value="PNGase"/>
</dbReference>
<gene>
    <name evidence="7" type="ORF">DCC81_21560</name>
</gene>
<dbReference type="PANTHER" id="PTHR12143:SF39">
    <property type="entry name" value="SECRETED PROTEIN"/>
    <property type="match status" value="1"/>
</dbReference>
<dbReference type="Gene3D" id="1.20.1610.10">
    <property type="entry name" value="alpha-1,2-mannosidases domains"/>
    <property type="match status" value="1"/>
</dbReference>
<comment type="cofactor">
    <cofactor evidence="1">
        <name>Ca(2+)</name>
        <dbReference type="ChEBI" id="CHEBI:29108"/>
    </cofactor>
</comment>
<dbReference type="Proteomes" id="UP000244450">
    <property type="component" value="Unassembled WGS sequence"/>
</dbReference>
<evidence type="ECO:0000259" key="6">
    <source>
        <dbReference type="Pfam" id="PF17678"/>
    </source>
</evidence>
<dbReference type="GO" id="GO:0000224">
    <property type="term" value="F:peptide-N4-(N-acetyl-beta-glucosaminyl)asparagine amidase activity"/>
    <property type="evidence" value="ECO:0007669"/>
    <property type="project" value="TreeGrafter"/>
</dbReference>
<protein>
    <submittedName>
        <fullName evidence="7">Alpha-mannosidase</fullName>
    </submittedName>
</protein>
<dbReference type="RefSeq" id="WP_108688743.1">
    <property type="nucleotide sequence ID" value="NZ_QCYK01000003.1"/>
</dbReference>
<dbReference type="Pfam" id="PF17678">
    <property type="entry name" value="Glyco_hydro_92N"/>
    <property type="match status" value="1"/>
</dbReference>
<dbReference type="InterPro" id="IPR005887">
    <property type="entry name" value="GH92_a_mannosidase_put"/>
</dbReference>
<dbReference type="GO" id="GO:0005975">
    <property type="term" value="P:carbohydrate metabolic process"/>
    <property type="evidence" value="ECO:0007669"/>
    <property type="project" value="InterPro"/>
</dbReference>
<dbReference type="Gene3D" id="3.30.2080.10">
    <property type="entry name" value="GH92 mannosidase domain"/>
    <property type="match status" value="1"/>
</dbReference>
<feature type="domain" description="Glycosyl hydrolase family 92 N-terminal" evidence="6">
    <location>
        <begin position="33"/>
        <end position="273"/>
    </location>
</feature>
<evidence type="ECO:0000259" key="5">
    <source>
        <dbReference type="Pfam" id="PF07971"/>
    </source>
</evidence>
<dbReference type="SUPFAM" id="SSF48208">
    <property type="entry name" value="Six-hairpin glycosidases"/>
    <property type="match status" value="1"/>
</dbReference>
<evidence type="ECO:0000256" key="4">
    <source>
        <dbReference type="SAM" id="SignalP"/>
    </source>
</evidence>
<feature type="chain" id="PRO_5015507988" evidence="4">
    <location>
        <begin position="20"/>
        <end position="757"/>
    </location>
</feature>
<dbReference type="GO" id="GO:0005829">
    <property type="term" value="C:cytosol"/>
    <property type="evidence" value="ECO:0007669"/>
    <property type="project" value="TreeGrafter"/>
</dbReference>
<dbReference type="InterPro" id="IPR008928">
    <property type="entry name" value="6-hairpin_glycosidase_sf"/>
</dbReference>
<feature type="domain" description="Glycosyl hydrolase family 92" evidence="5">
    <location>
        <begin position="279"/>
        <end position="740"/>
    </location>
</feature>
<keyword evidence="8" id="KW-1185">Reference proteome</keyword>
<dbReference type="InterPro" id="IPR012939">
    <property type="entry name" value="Glyco_hydro_92"/>
</dbReference>
<dbReference type="InterPro" id="IPR014718">
    <property type="entry name" value="GH-type_carb-bd"/>
</dbReference>
<dbReference type="Pfam" id="PF07971">
    <property type="entry name" value="Glyco_hydro_92"/>
    <property type="match status" value="1"/>
</dbReference>
<dbReference type="FunFam" id="3.30.2080.10:FF:000001">
    <property type="entry name" value="Alpha-1,2-mannosidase subfamily"/>
    <property type="match status" value="1"/>
</dbReference>
<reference evidence="7 8" key="1">
    <citation type="submission" date="2018-04" db="EMBL/GenBank/DDBJ databases">
        <title>Chitinophaga fuyangensis sp. nov., isolated from soil in a chemical factory.</title>
        <authorList>
            <person name="Chen K."/>
        </authorList>
    </citation>
    <scope>NUCLEOTIDE SEQUENCE [LARGE SCALE GENOMIC DNA]</scope>
    <source>
        <strain evidence="7 8">LY-1</strain>
    </source>
</reference>
<keyword evidence="4" id="KW-0732">Signal</keyword>
<dbReference type="PANTHER" id="PTHR12143">
    <property type="entry name" value="PEPTIDE N-GLYCANASE PNGASE -RELATED"/>
    <property type="match status" value="1"/>
</dbReference>
<name>A0A2T7BD25_9BACT</name>
<dbReference type="Gene3D" id="2.70.98.10">
    <property type="match status" value="1"/>
</dbReference>
<accession>A0A2T7BD25</accession>
<dbReference type="PROSITE" id="PS51257">
    <property type="entry name" value="PROKAR_LIPOPROTEIN"/>
    <property type="match status" value="1"/>
</dbReference>
<comment type="caution">
    <text evidence="7">The sequence shown here is derived from an EMBL/GenBank/DDBJ whole genome shotgun (WGS) entry which is preliminary data.</text>
</comment>
<comment type="subunit">
    <text evidence="2">Monomer.</text>
</comment>
<evidence type="ECO:0000256" key="2">
    <source>
        <dbReference type="ARBA" id="ARBA00011245"/>
    </source>
</evidence>
<evidence type="ECO:0000313" key="8">
    <source>
        <dbReference type="Proteomes" id="UP000244450"/>
    </source>
</evidence>
<dbReference type="Gene3D" id="1.20.1050.60">
    <property type="entry name" value="alpha-1,2-mannosidase"/>
    <property type="match status" value="1"/>
</dbReference>